<dbReference type="RefSeq" id="WP_252854686.1">
    <property type="nucleotide sequence ID" value="NZ_JAMXLR010000076.1"/>
</dbReference>
<accession>A0A9X2JIH5</accession>
<reference evidence="1" key="1">
    <citation type="submission" date="2022-06" db="EMBL/GenBank/DDBJ databases">
        <title>Aeoliella straminimaris, a novel planctomycete from sediments.</title>
        <authorList>
            <person name="Vitorino I.R."/>
            <person name="Lage O.M."/>
        </authorList>
    </citation>
    <scope>NUCLEOTIDE SEQUENCE</scope>
    <source>
        <strain evidence="1">ICT_H6.2</strain>
    </source>
</reference>
<proteinExistence type="predicted"/>
<organism evidence="1 2">
    <name type="scientific">Aeoliella straminimaris</name>
    <dbReference type="NCBI Taxonomy" id="2954799"/>
    <lineage>
        <taxon>Bacteria</taxon>
        <taxon>Pseudomonadati</taxon>
        <taxon>Planctomycetota</taxon>
        <taxon>Planctomycetia</taxon>
        <taxon>Pirellulales</taxon>
        <taxon>Lacipirellulaceae</taxon>
        <taxon>Aeoliella</taxon>
    </lineage>
</organism>
<protein>
    <submittedName>
        <fullName evidence="1">Uncharacterized protein</fullName>
    </submittedName>
</protein>
<dbReference type="AlphaFoldDB" id="A0A9X2JIH5"/>
<dbReference type="EMBL" id="JAMXLR010000076">
    <property type="protein sequence ID" value="MCO6046572.1"/>
    <property type="molecule type" value="Genomic_DNA"/>
</dbReference>
<dbReference type="Proteomes" id="UP001155241">
    <property type="component" value="Unassembled WGS sequence"/>
</dbReference>
<comment type="caution">
    <text evidence="1">The sequence shown here is derived from an EMBL/GenBank/DDBJ whole genome shotgun (WGS) entry which is preliminary data.</text>
</comment>
<sequence length="171" mass="18915">MRIKLLVAIVSLTLCAGCGKNDSAEEAMSNTVVGIDEASEEPRFTFIAPDGFVWDEQNKLFHNEQLRTSILMAHAPQQTLNFLINDFSADQMLSANMELVEKDVRQLDGRETLLVKGNRLNAPFPQQFCIVAYGTDEGCAQLTAIYPEDLSDEIKANLESALLNSTYGVPE</sequence>
<keyword evidence="2" id="KW-1185">Reference proteome</keyword>
<evidence type="ECO:0000313" key="2">
    <source>
        <dbReference type="Proteomes" id="UP001155241"/>
    </source>
</evidence>
<name>A0A9X2JIH5_9BACT</name>
<gene>
    <name evidence="1" type="ORF">NG895_21960</name>
</gene>
<evidence type="ECO:0000313" key="1">
    <source>
        <dbReference type="EMBL" id="MCO6046572.1"/>
    </source>
</evidence>